<dbReference type="EMBL" id="RBVX01000007">
    <property type="protein sequence ID" value="RSL33644.1"/>
    <property type="molecule type" value="Genomic_DNA"/>
</dbReference>
<keyword evidence="9" id="KW-1185">Reference proteome</keyword>
<evidence type="ECO:0000256" key="5">
    <source>
        <dbReference type="SAM" id="Coils"/>
    </source>
</evidence>
<comment type="subcellular location">
    <subcellularLocation>
        <location evidence="1">Cell envelope</location>
    </subcellularLocation>
</comment>
<keyword evidence="4 7" id="KW-0732">Signal</keyword>
<proteinExistence type="inferred from homology"/>
<organism evidence="8 9">
    <name type="scientific">Salibacterium salarium</name>
    <dbReference type="NCBI Taxonomy" id="284579"/>
    <lineage>
        <taxon>Bacteria</taxon>
        <taxon>Bacillati</taxon>
        <taxon>Bacillota</taxon>
        <taxon>Bacilli</taxon>
        <taxon>Bacillales</taxon>
        <taxon>Bacillaceae</taxon>
    </lineage>
</organism>
<evidence type="ECO:0000256" key="2">
    <source>
        <dbReference type="ARBA" id="ARBA00009023"/>
    </source>
</evidence>
<evidence type="ECO:0000256" key="7">
    <source>
        <dbReference type="SAM" id="SignalP"/>
    </source>
</evidence>
<comment type="similarity">
    <text evidence="2">Belongs to the bacterial solute-binding protein 7 family.</text>
</comment>
<feature type="region of interest" description="Disordered" evidence="6">
    <location>
        <begin position="22"/>
        <end position="50"/>
    </location>
</feature>
<evidence type="ECO:0000313" key="8">
    <source>
        <dbReference type="EMBL" id="RSL33644.1"/>
    </source>
</evidence>
<evidence type="ECO:0000313" key="9">
    <source>
        <dbReference type="Proteomes" id="UP000275076"/>
    </source>
</evidence>
<evidence type="ECO:0000256" key="4">
    <source>
        <dbReference type="ARBA" id="ARBA00022729"/>
    </source>
</evidence>
<dbReference type="GO" id="GO:0055085">
    <property type="term" value="P:transmembrane transport"/>
    <property type="evidence" value="ECO:0007669"/>
    <property type="project" value="InterPro"/>
</dbReference>
<dbReference type="PANTHER" id="PTHR33376">
    <property type="match status" value="1"/>
</dbReference>
<dbReference type="RefSeq" id="WP_125555701.1">
    <property type="nucleotide sequence ID" value="NZ_RBVX01000007.1"/>
</dbReference>
<dbReference type="CDD" id="cd13603">
    <property type="entry name" value="PBP2_TRAP_Siap_TeaA_like"/>
    <property type="match status" value="1"/>
</dbReference>
<feature type="coiled-coil region" evidence="5">
    <location>
        <begin position="272"/>
        <end position="308"/>
    </location>
</feature>
<dbReference type="NCBIfam" id="NF037995">
    <property type="entry name" value="TRAP_S1"/>
    <property type="match status" value="1"/>
</dbReference>
<comment type="caution">
    <text evidence="8">The sequence shown here is derived from an EMBL/GenBank/DDBJ whole genome shotgun (WGS) entry which is preliminary data.</text>
</comment>
<reference evidence="8 9" key="1">
    <citation type="submission" date="2018-10" db="EMBL/GenBank/DDBJ databases">
        <title>Draft genome sequence of Bacillus salarius IM0101, isolated from a hypersaline soil in Inner Mongolia, China.</title>
        <authorList>
            <person name="Yamprayoonswat W."/>
            <person name="Boonvisut S."/>
            <person name="Jumpathong W."/>
            <person name="Sittihan S."/>
            <person name="Ruangsuj P."/>
            <person name="Wanthongcharoen S."/>
            <person name="Thongpramul N."/>
            <person name="Pimmason S."/>
            <person name="Yu B."/>
            <person name="Yasawong M."/>
        </authorList>
    </citation>
    <scope>NUCLEOTIDE SEQUENCE [LARGE SCALE GENOMIC DNA]</scope>
    <source>
        <strain evidence="8 9">IM0101</strain>
    </source>
</reference>
<evidence type="ECO:0000256" key="6">
    <source>
        <dbReference type="SAM" id="MobiDB-lite"/>
    </source>
</evidence>
<evidence type="ECO:0000256" key="3">
    <source>
        <dbReference type="ARBA" id="ARBA00022448"/>
    </source>
</evidence>
<dbReference type="Gene3D" id="3.40.190.170">
    <property type="entry name" value="Bacterial extracellular solute-binding protein, family 7"/>
    <property type="match status" value="1"/>
</dbReference>
<dbReference type="InterPro" id="IPR018389">
    <property type="entry name" value="DctP_fam"/>
</dbReference>
<dbReference type="PROSITE" id="PS51257">
    <property type="entry name" value="PROKAR_LIPOPROTEIN"/>
    <property type="match status" value="1"/>
</dbReference>
<keyword evidence="3" id="KW-0813">Transport</keyword>
<dbReference type="PANTHER" id="PTHR33376:SF4">
    <property type="entry name" value="SIALIC ACID-BINDING PERIPLASMIC PROTEIN SIAP"/>
    <property type="match status" value="1"/>
</dbReference>
<evidence type="ECO:0000256" key="1">
    <source>
        <dbReference type="ARBA" id="ARBA00004196"/>
    </source>
</evidence>
<dbReference type="Pfam" id="PF03480">
    <property type="entry name" value="DctP"/>
    <property type="match status" value="1"/>
</dbReference>
<dbReference type="OrthoDB" id="9776801at2"/>
<dbReference type="InterPro" id="IPR038404">
    <property type="entry name" value="TRAP_DctP_sf"/>
</dbReference>
<accession>A0A3R9WU89</accession>
<sequence>MRKNLMFLLLTMFVVILSACGSESTGDDGDTSEDTSDNGTGEEGADDGETTTITYSLDQPSSHIWVEATNHFADLVEEKTNGSVKVEVHDSASLGTQREALEGMQVGTMDGTVSLEPISGIVEEIGLFGIPYLFEDSEHLQTFLEEEPGQELNEMMTEEGLRPLTYFMRAPRQVSSNEPVESVEDLEGMNIRVPESPTAPPAFEAMGARVVTMPVSEVYSALEQNVIDAQENPLTQIYSDNFYEVQDHIALTNHQYQAAYLLISEDTFQSLSEEEQNSIQEAAQETQEFESELQEKELEEAYNGLEEEGVEINEPDTSEFADAASEAYGEYDDVMQEWIDKAQEVN</sequence>
<feature type="compositionally biased region" description="Acidic residues" evidence="6">
    <location>
        <begin position="25"/>
        <end position="36"/>
    </location>
</feature>
<dbReference type="InterPro" id="IPR004682">
    <property type="entry name" value="TRAP_DctP"/>
</dbReference>
<feature type="chain" id="PRO_5038641589" evidence="7">
    <location>
        <begin position="20"/>
        <end position="346"/>
    </location>
</feature>
<keyword evidence="5" id="KW-0175">Coiled coil</keyword>
<protein>
    <submittedName>
        <fullName evidence="8">TRAP transporter substrate-binding protein</fullName>
    </submittedName>
</protein>
<dbReference type="GO" id="GO:0030288">
    <property type="term" value="C:outer membrane-bounded periplasmic space"/>
    <property type="evidence" value="ECO:0007669"/>
    <property type="project" value="InterPro"/>
</dbReference>
<dbReference type="NCBIfam" id="TIGR00787">
    <property type="entry name" value="dctP"/>
    <property type="match status" value="1"/>
</dbReference>
<name>A0A3R9WU89_9BACI</name>
<dbReference type="Proteomes" id="UP000275076">
    <property type="component" value="Unassembled WGS sequence"/>
</dbReference>
<feature type="signal peptide" evidence="7">
    <location>
        <begin position="1"/>
        <end position="19"/>
    </location>
</feature>
<gene>
    <name evidence="8" type="ORF">D7Z54_10065</name>
</gene>
<dbReference type="PIRSF" id="PIRSF006470">
    <property type="entry name" value="DctB"/>
    <property type="match status" value="1"/>
</dbReference>
<dbReference type="AlphaFoldDB" id="A0A3R9WU89"/>